<protein>
    <submittedName>
        <fullName evidence="2">Delta 1-pyrroline-5-carboxylate synthetase</fullName>
    </submittedName>
</protein>
<dbReference type="EMBL" id="CP003390">
    <property type="protein sequence ID" value="AFI82914.1"/>
    <property type="molecule type" value="Genomic_DNA"/>
</dbReference>
<dbReference type="eggNOG" id="COG2054">
    <property type="taxonomic scope" value="Bacteria"/>
</dbReference>
<dbReference type="OrthoDB" id="8526978at2"/>
<dbReference type="KEGG" id="mej:Q7A_53"/>
<dbReference type="Pfam" id="PF00696">
    <property type="entry name" value="AA_kinase"/>
    <property type="match status" value="1"/>
</dbReference>
<dbReference type="Gene3D" id="3.40.1160.10">
    <property type="entry name" value="Acetylglutamate kinase-like"/>
    <property type="match status" value="1"/>
</dbReference>
<dbReference type="HOGENOM" id="CLU_089197_1_0_6"/>
<evidence type="ECO:0000313" key="3">
    <source>
        <dbReference type="Proteomes" id="UP000009144"/>
    </source>
</evidence>
<feature type="domain" description="Aspartate/glutamate/uridylate kinase" evidence="1">
    <location>
        <begin position="3"/>
        <end position="83"/>
    </location>
</feature>
<evidence type="ECO:0000259" key="1">
    <source>
        <dbReference type="Pfam" id="PF00696"/>
    </source>
</evidence>
<evidence type="ECO:0000313" key="2">
    <source>
        <dbReference type="EMBL" id="AFI82914.1"/>
    </source>
</evidence>
<reference evidence="2 3" key="2">
    <citation type="journal article" date="2013" name="Int. J. Syst. Evol. Microbiol.">
        <title>Methylophaga nitratireducenticrescens sp. nov. and Methylophaga frappieri sp. nov., isolated from the biofilm of the methanol-fed denitrification system treating the seawater at the Montreal Biodome.</title>
        <authorList>
            <person name="Villeneuve C."/>
            <person name="Martineau C."/>
            <person name="Mauffrey F."/>
            <person name="Villemur R."/>
        </authorList>
    </citation>
    <scope>NUCLEOTIDE SEQUENCE [LARGE SCALE GENOMIC DNA]</scope>
    <source>
        <strain evidence="2 3">JAM1</strain>
    </source>
</reference>
<organism evidence="2 3">
    <name type="scientific">Methylophaga nitratireducenticrescens</name>
    <dbReference type="NCBI Taxonomy" id="754476"/>
    <lineage>
        <taxon>Bacteria</taxon>
        <taxon>Pseudomonadati</taxon>
        <taxon>Pseudomonadota</taxon>
        <taxon>Gammaproteobacteria</taxon>
        <taxon>Thiotrichales</taxon>
        <taxon>Piscirickettsiaceae</taxon>
        <taxon>Methylophaga</taxon>
    </lineage>
</organism>
<dbReference type="InterPro" id="IPR036393">
    <property type="entry name" value="AceGlu_kinase-like_sf"/>
</dbReference>
<accession>I1XEU5</accession>
<sequence length="191" mass="21291">MHIVKLGGSLYHTAELKSWLTLLEQTALNECVVIVPGGGPFADMVRQAQQLHKFDDQHAHHMAILAMAQYGLMLQALLPSAVLVKTPAEVSSHCQLSIWFPDDQLLQVTEITQNWQITSDSLALWFAQQFAQSRLSLIKCVSAESGDLNELSKKGIIDQGFTALFRQRPISTQMIHYQAPDNFPEHGIKLG</sequence>
<dbReference type="RefSeq" id="WP_014705290.1">
    <property type="nucleotide sequence ID" value="NC_017857.3"/>
</dbReference>
<dbReference type="STRING" id="754476.Q7A_53"/>
<keyword evidence="3" id="KW-1185">Reference proteome</keyword>
<dbReference type="InterPro" id="IPR001048">
    <property type="entry name" value="Asp/Glu/Uridylate_kinase"/>
</dbReference>
<proteinExistence type="predicted"/>
<dbReference type="PATRIC" id="fig|754476.3.peg.52"/>
<dbReference type="Proteomes" id="UP000009144">
    <property type="component" value="Chromosome"/>
</dbReference>
<gene>
    <name evidence="2" type="ordered locus">Q7A_53</name>
</gene>
<dbReference type="SUPFAM" id="SSF53633">
    <property type="entry name" value="Carbamate kinase-like"/>
    <property type="match status" value="1"/>
</dbReference>
<reference evidence="2 3" key="1">
    <citation type="journal article" date="2012" name="J. Bacteriol.">
        <title>Complete genome sequences of Methylophaga sp. strain JAM1 and Methylophaga sp. strain JAM7.</title>
        <authorList>
            <person name="Villeneuve C."/>
            <person name="Martineau C."/>
            <person name="Mauffrey F."/>
            <person name="Villemur R."/>
        </authorList>
    </citation>
    <scope>NUCLEOTIDE SEQUENCE [LARGE SCALE GENOMIC DNA]</scope>
    <source>
        <strain evidence="2 3">JAM1</strain>
    </source>
</reference>
<name>I1XEU5_METNJ</name>
<dbReference type="AlphaFoldDB" id="I1XEU5"/>